<dbReference type="PANTHER" id="PTHR46300:SF7">
    <property type="entry name" value="P450, PUTATIVE (EUROFUNG)-RELATED"/>
    <property type="match status" value="1"/>
</dbReference>
<proteinExistence type="inferred from homology"/>
<comment type="caution">
    <text evidence="11">The sequence shown here is derived from an EMBL/GenBank/DDBJ whole genome shotgun (WGS) entry which is preliminary data.</text>
</comment>
<dbReference type="PRINTS" id="PR00385">
    <property type="entry name" value="P450"/>
</dbReference>
<keyword evidence="4 9" id="KW-0349">Heme</keyword>
<evidence type="ECO:0000313" key="11">
    <source>
        <dbReference type="EMBL" id="KAL0957049.1"/>
    </source>
</evidence>
<keyword evidence="12" id="KW-1185">Reference proteome</keyword>
<evidence type="ECO:0000313" key="12">
    <source>
        <dbReference type="Proteomes" id="UP001556367"/>
    </source>
</evidence>
<evidence type="ECO:0000256" key="10">
    <source>
        <dbReference type="SAM" id="Phobius"/>
    </source>
</evidence>
<evidence type="ECO:0000256" key="8">
    <source>
        <dbReference type="ARBA" id="ARBA00023033"/>
    </source>
</evidence>
<organism evidence="11 12">
    <name type="scientific">Hohenbuehelia grisea</name>
    <dbReference type="NCBI Taxonomy" id="104357"/>
    <lineage>
        <taxon>Eukaryota</taxon>
        <taxon>Fungi</taxon>
        <taxon>Dikarya</taxon>
        <taxon>Basidiomycota</taxon>
        <taxon>Agaricomycotina</taxon>
        <taxon>Agaricomycetes</taxon>
        <taxon>Agaricomycetidae</taxon>
        <taxon>Agaricales</taxon>
        <taxon>Pleurotineae</taxon>
        <taxon>Pleurotaceae</taxon>
        <taxon>Hohenbuehelia</taxon>
    </lineage>
</organism>
<accession>A0ABR3JML2</accession>
<evidence type="ECO:0000256" key="1">
    <source>
        <dbReference type="ARBA" id="ARBA00001971"/>
    </source>
</evidence>
<protein>
    <recommendedName>
        <fullName evidence="13">Cytochrome P450</fullName>
    </recommendedName>
</protein>
<evidence type="ECO:0000256" key="5">
    <source>
        <dbReference type="ARBA" id="ARBA00022723"/>
    </source>
</evidence>
<evidence type="ECO:0000256" key="4">
    <source>
        <dbReference type="ARBA" id="ARBA00022617"/>
    </source>
</evidence>
<feature type="transmembrane region" description="Helical" evidence="10">
    <location>
        <begin position="12"/>
        <end position="29"/>
    </location>
</feature>
<dbReference type="InterPro" id="IPR001128">
    <property type="entry name" value="Cyt_P450"/>
</dbReference>
<dbReference type="InterPro" id="IPR002401">
    <property type="entry name" value="Cyt_P450_E_grp-I"/>
</dbReference>
<evidence type="ECO:0000256" key="3">
    <source>
        <dbReference type="ARBA" id="ARBA00010617"/>
    </source>
</evidence>
<keyword evidence="8 9" id="KW-0503">Monooxygenase</keyword>
<keyword evidence="7 9" id="KW-0408">Iron</keyword>
<keyword evidence="10" id="KW-0812">Transmembrane</keyword>
<keyword evidence="6 9" id="KW-0560">Oxidoreductase</keyword>
<keyword evidence="10" id="KW-0472">Membrane</keyword>
<evidence type="ECO:0000256" key="6">
    <source>
        <dbReference type="ARBA" id="ARBA00023002"/>
    </source>
</evidence>
<dbReference type="EMBL" id="JASNQZ010000006">
    <property type="protein sequence ID" value="KAL0957049.1"/>
    <property type="molecule type" value="Genomic_DNA"/>
</dbReference>
<evidence type="ECO:0000256" key="2">
    <source>
        <dbReference type="ARBA" id="ARBA00005179"/>
    </source>
</evidence>
<dbReference type="PANTHER" id="PTHR46300">
    <property type="entry name" value="P450, PUTATIVE (EUROFUNG)-RELATED-RELATED"/>
    <property type="match status" value="1"/>
</dbReference>
<dbReference type="PRINTS" id="PR00463">
    <property type="entry name" value="EP450I"/>
</dbReference>
<dbReference type="InterPro" id="IPR036396">
    <property type="entry name" value="Cyt_P450_sf"/>
</dbReference>
<comment type="similarity">
    <text evidence="3 9">Belongs to the cytochrome P450 family.</text>
</comment>
<name>A0ABR3JML2_9AGAR</name>
<dbReference type="InterPro" id="IPR050364">
    <property type="entry name" value="Cytochrome_P450_fung"/>
</dbReference>
<comment type="cofactor">
    <cofactor evidence="1">
        <name>heme</name>
        <dbReference type="ChEBI" id="CHEBI:30413"/>
    </cofactor>
</comment>
<dbReference type="InterPro" id="IPR017972">
    <property type="entry name" value="Cyt_P450_CS"/>
</dbReference>
<dbReference type="PROSITE" id="PS00086">
    <property type="entry name" value="CYTOCHROME_P450"/>
    <property type="match status" value="1"/>
</dbReference>
<gene>
    <name evidence="11" type="ORF">HGRIS_003148</name>
</gene>
<comment type="pathway">
    <text evidence="2">Secondary metabolite biosynthesis.</text>
</comment>
<dbReference type="SUPFAM" id="SSF48264">
    <property type="entry name" value="Cytochrome P450"/>
    <property type="match status" value="1"/>
</dbReference>
<dbReference type="CDD" id="cd11065">
    <property type="entry name" value="CYP64-like"/>
    <property type="match status" value="1"/>
</dbReference>
<sequence>MTVLNLSVPPTILLTGFFLFALQASNLFWRSRQTQRLPYPPGPRPVPFLGNIFNITKNATWLTYSRWANKYGDVLHMQVLSRHVVILNSAAAAVDLLEKRSRLYSDRPELTMLQLMGWGFNMTFMHYDDSRWRKYRRMLHQGFGPHGSIQFRPIQERQVHRLLCNLLASPQEFGSHLRTLAGSINLHAMYGQDVVEKNSYLVRLASHAVDTLSEEVFFSAQVLFALPWLKYVPEWFPGGGFKTLARKNRKVMETLQKDPIELVKKDMSKGIVNPCWTTELLEQMQTEPSSGLIEDDIKDVTATAFAGGIDTNESAIRTFLLAMVLYPDVQKRAQAEIALVVGSARLPNADDQPSLPYLSALCREVQRWHPPVPLGVSHAVSNDDVYRGYFIPKGAAVLTNIWAMSRDPKMYPDPDVFKPERFLTPDGELIEDSTFLSFGFGRRICPGRLMAESTIFLVVSNILSVFDIGKAKDERGVEVDVLEKYTTNGLMSQPIPFKCSIETRSAEAKALVLATRASH</sequence>
<keyword evidence="5 9" id="KW-0479">Metal-binding</keyword>
<evidence type="ECO:0008006" key="13">
    <source>
        <dbReference type="Google" id="ProtNLM"/>
    </source>
</evidence>
<dbReference type="Pfam" id="PF00067">
    <property type="entry name" value="p450"/>
    <property type="match status" value="1"/>
</dbReference>
<reference evidence="12" key="1">
    <citation type="submission" date="2024-06" db="EMBL/GenBank/DDBJ databases">
        <title>Multi-omics analyses provide insights into the biosynthesis of the anticancer antibiotic pleurotin in Hohenbuehelia grisea.</title>
        <authorList>
            <person name="Weaver J.A."/>
            <person name="Alberti F."/>
        </authorList>
    </citation>
    <scope>NUCLEOTIDE SEQUENCE [LARGE SCALE GENOMIC DNA]</scope>
    <source>
        <strain evidence="12">T-177</strain>
    </source>
</reference>
<dbReference type="Gene3D" id="1.10.630.10">
    <property type="entry name" value="Cytochrome P450"/>
    <property type="match status" value="1"/>
</dbReference>
<evidence type="ECO:0000256" key="9">
    <source>
        <dbReference type="RuleBase" id="RU000461"/>
    </source>
</evidence>
<keyword evidence="10" id="KW-1133">Transmembrane helix</keyword>
<evidence type="ECO:0000256" key="7">
    <source>
        <dbReference type="ARBA" id="ARBA00023004"/>
    </source>
</evidence>
<dbReference type="Proteomes" id="UP001556367">
    <property type="component" value="Unassembled WGS sequence"/>
</dbReference>